<keyword evidence="4 6" id="KW-1133">Transmembrane helix</keyword>
<dbReference type="InterPro" id="IPR013525">
    <property type="entry name" value="ABC2_TM"/>
</dbReference>
<feature type="transmembrane region" description="Helical" evidence="6">
    <location>
        <begin position="48"/>
        <end position="69"/>
    </location>
</feature>
<keyword evidence="5 6" id="KW-0472">Membrane</keyword>
<evidence type="ECO:0000256" key="2">
    <source>
        <dbReference type="ARBA" id="ARBA00022448"/>
    </source>
</evidence>
<accession>A0A9K3MY72</accession>
<evidence type="ECO:0000256" key="1">
    <source>
        <dbReference type="ARBA" id="ARBA00004141"/>
    </source>
</evidence>
<reference evidence="8" key="2">
    <citation type="submission" date="2020-06" db="EMBL/GenBank/DDBJ databases">
        <title>Helianthus annuus Genome sequencing and assembly Release 2.</title>
        <authorList>
            <person name="Gouzy J."/>
            <person name="Langlade N."/>
            <person name="Munos S."/>
        </authorList>
    </citation>
    <scope>NUCLEOTIDE SEQUENCE</scope>
    <source>
        <tissue evidence="8">Leaves</tissue>
    </source>
</reference>
<keyword evidence="3 6" id="KW-0812">Transmembrane</keyword>
<sequence>MVNIRNLYLTCCFTHFSFFRQLLAYLGIHQMALGLFRFIAALGRTQVVANTLGTFTLLLVFVLGGFIIAKG</sequence>
<dbReference type="Pfam" id="PF01061">
    <property type="entry name" value="ABC2_membrane"/>
    <property type="match status" value="1"/>
</dbReference>
<dbReference type="EMBL" id="MNCJ02000326">
    <property type="protein sequence ID" value="KAF5780020.1"/>
    <property type="molecule type" value="Genomic_DNA"/>
</dbReference>
<gene>
    <name evidence="8" type="ORF">HanXRQr2_Chr11g0467341</name>
</gene>
<dbReference type="Gramene" id="mRNA:HanXRQr2_Chr11g0467341">
    <property type="protein sequence ID" value="CDS:HanXRQr2_Chr11g0467341.1"/>
    <property type="gene ID" value="HanXRQr2_Chr11g0467341"/>
</dbReference>
<dbReference type="Proteomes" id="UP000215914">
    <property type="component" value="Unassembled WGS sequence"/>
</dbReference>
<keyword evidence="9" id="KW-1185">Reference proteome</keyword>
<dbReference type="GO" id="GO:0140359">
    <property type="term" value="F:ABC-type transporter activity"/>
    <property type="evidence" value="ECO:0007669"/>
    <property type="project" value="InterPro"/>
</dbReference>
<dbReference type="PANTHER" id="PTHR19241">
    <property type="entry name" value="ATP-BINDING CASSETTE TRANSPORTER"/>
    <property type="match status" value="1"/>
</dbReference>
<evidence type="ECO:0000313" key="9">
    <source>
        <dbReference type="Proteomes" id="UP000215914"/>
    </source>
</evidence>
<evidence type="ECO:0000256" key="6">
    <source>
        <dbReference type="SAM" id="Phobius"/>
    </source>
</evidence>
<name>A0A9K3MY72_HELAN</name>
<dbReference type="AlphaFoldDB" id="A0A9K3MY72"/>
<organism evidence="8 9">
    <name type="scientific">Helianthus annuus</name>
    <name type="common">Common sunflower</name>
    <dbReference type="NCBI Taxonomy" id="4232"/>
    <lineage>
        <taxon>Eukaryota</taxon>
        <taxon>Viridiplantae</taxon>
        <taxon>Streptophyta</taxon>
        <taxon>Embryophyta</taxon>
        <taxon>Tracheophyta</taxon>
        <taxon>Spermatophyta</taxon>
        <taxon>Magnoliopsida</taxon>
        <taxon>eudicotyledons</taxon>
        <taxon>Gunneridae</taxon>
        <taxon>Pentapetalae</taxon>
        <taxon>asterids</taxon>
        <taxon>campanulids</taxon>
        <taxon>Asterales</taxon>
        <taxon>Asteraceae</taxon>
        <taxon>Asteroideae</taxon>
        <taxon>Heliantheae alliance</taxon>
        <taxon>Heliantheae</taxon>
        <taxon>Helianthus</taxon>
    </lineage>
</organism>
<comment type="subcellular location">
    <subcellularLocation>
        <location evidence="1">Membrane</location>
        <topology evidence="1">Multi-pass membrane protein</topology>
    </subcellularLocation>
</comment>
<comment type="caution">
    <text evidence="8">The sequence shown here is derived from an EMBL/GenBank/DDBJ whole genome shotgun (WGS) entry which is preliminary data.</text>
</comment>
<reference evidence="8" key="1">
    <citation type="journal article" date="2017" name="Nature">
        <title>The sunflower genome provides insights into oil metabolism, flowering and Asterid evolution.</title>
        <authorList>
            <person name="Badouin H."/>
            <person name="Gouzy J."/>
            <person name="Grassa C.J."/>
            <person name="Murat F."/>
            <person name="Staton S.E."/>
            <person name="Cottret L."/>
            <person name="Lelandais-Briere C."/>
            <person name="Owens G.L."/>
            <person name="Carrere S."/>
            <person name="Mayjonade B."/>
            <person name="Legrand L."/>
            <person name="Gill N."/>
            <person name="Kane N.C."/>
            <person name="Bowers J.E."/>
            <person name="Hubner S."/>
            <person name="Bellec A."/>
            <person name="Berard A."/>
            <person name="Berges H."/>
            <person name="Blanchet N."/>
            <person name="Boniface M.C."/>
            <person name="Brunel D."/>
            <person name="Catrice O."/>
            <person name="Chaidir N."/>
            <person name="Claudel C."/>
            <person name="Donnadieu C."/>
            <person name="Faraut T."/>
            <person name="Fievet G."/>
            <person name="Helmstetter N."/>
            <person name="King M."/>
            <person name="Knapp S.J."/>
            <person name="Lai Z."/>
            <person name="Le Paslier M.C."/>
            <person name="Lippi Y."/>
            <person name="Lorenzon L."/>
            <person name="Mandel J.R."/>
            <person name="Marage G."/>
            <person name="Marchand G."/>
            <person name="Marquand E."/>
            <person name="Bret-Mestries E."/>
            <person name="Morien E."/>
            <person name="Nambeesan S."/>
            <person name="Nguyen T."/>
            <person name="Pegot-Espagnet P."/>
            <person name="Pouilly N."/>
            <person name="Raftis F."/>
            <person name="Sallet E."/>
            <person name="Schiex T."/>
            <person name="Thomas J."/>
            <person name="Vandecasteele C."/>
            <person name="Vares D."/>
            <person name="Vear F."/>
            <person name="Vautrin S."/>
            <person name="Crespi M."/>
            <person name="Mangin B."/>
            <person name="Burke J.M."/>
            <person name="Salse J."/>
            <person name="Munos S."/>
            <person name="Vincourt P."/>
            <person name="Rieseberg L.H."/>
            <person name="Langlade N.B."/>
        </authorList>
    </citation>
    <scope>NUCLEOTIDE SEQUENCE</scope>
    <source>
        <tissue evidence="8">Leaves</tissue>
    </source>
</reference>
<protein>
    <submittedName>
        <fullName evidence="8">ABC-2 type transporter</fullName>
    </submittedName>
</protein>
<evidence type="ECO:0000259" key="7">
    <source>
        <dbReference type="Pfam" id="PF01061"/>
    </source>
</evidence>
<proteinExistence type="predicted"/>
<evidence type="ECO:0000256" key="5">
    <source>
        <dbReference type="ARBA" id="ARBA00023136"/>
    </source>
</evidence>
<keyword evidence="2" id="KW-0813">Transport</keyword>
<feature type="domain" description="ABC-2 type transporter transmembrane" evidence="7">
    <location>
        <begin position="16"/>
        <end position="69"/>
    </location>
</feature>
<dbReference type="GO" id="GO:0005886">
    <property type="term" value="C:plasma membrane"/>
    <property type="evidence" value="ECO:0007669"/>
    <property type="project" value="UniProtKB-ARBA"/>
</dbReference>
<evidence type="ECO:0000256" key="3">
    <source>
        <dbReference type="ARBA" id="ARBA00022692"/>
    </source>
</evidence>
<evidence type="ECO:0000256" key="4">
    <source>
        <dbReference type="ARBA" id="ARBA00022989"/>
    </source>
</evidence>
<evidence type="ECO:0000313" key="8">
    <source>
        <dbReference type="EMBL" id="KAF5780020.1"/>
    </source>
</evidence>